<gene>
    <name evidence="1" type="ORF">CCACVL1_26808</name>
</gene>
<dbReference type="EMBL" id="AWWV01014539">
    <property type="protein sequence ID" value="OMO56025.1"/>
    <property type="molecule type" value="Genomic_DNA"/>
</dbReference>
<accession>A0A1R3GD62</accession>
<reference evidence="1 2" key="1">
    <citation type="submission" date="2013-09" db="EMBL/GenBank/DDBJ databases">
        <title>Corchorus capsularis genome sequencing.</title>
        <authorList>
            <person name="Alam M."/>
            <person name="Haque M.S."/>
            <person name="Islam M.S."/>
            <person name="Emdad E.M."/>
            <person name="Islam M.M."/>
            <person name="Ahmed B."/>
            <person name="Halim A."/>
            <person name="Hossen Q.M.M."/>
            <person name="Hossain M.Z."/>
            <person name="Ahmed R."/>
            <person name="Khan M.M."/>
            <person name="Islam R."/>
            <person name="Rashid M.M."/>
            <person name="Khan S.A."/>
            <person name="Rahman M.S."/>
            <person name="Alam M."/>
        </authorList>
    </citation>
    <scope>NUCLEOTIDE SEQUENCE [LARGE SCALE GENOMIC DNA]</scope>
    <source>
        <strain evidence="2">cv. CVL-1</strain>
        <tissue evidence="1">Whole seedling</tissue>
    </source>
</reference>
<evidence type="ECO:0000313" key="2">
    <source>
        <dbReference type="Proteomes" id="UP000188268"/>
    </source>
</evidence>
<dbReference type="OrthoDB" id="10459162at2759"/>
<comment type="caution">
    <text evidence="1">The sequence shown here is derived from an EMBL/GenBank/DDBJ whole genome shotgun (WGS) entry which is preliminary data.</text>
</comment>
<organism evidence="1 2">
    <name type="scientific">Corchorus capsularis</name>
    <name type="common">Jute</name>
    <dbReference type="NCBI Taxonomy" id="210143"/>
    <lineage>
        <taxon>Eukaryota</taxon>
        <taxon>Viridiplantae</taxon>
        <taxon>Streptophyta</taxon>
        <taxon>Embryophyta</taxon>
        <taxon>Tracheophyta</taxon>
        <taxon>Spermatophyta</taxon>
        <taxon>Magnoliopsida</taxon>
        <taxon>eudicotyledons</taxon>
        <taxon>Gunneridae</taxon>
        <taxon>Pentapetalae</taxon>
        <taxon>rosids</taxon>
        <taxon>malvids</taxon>
        <taxon>Malvales</taxon>
        <taxon>Malvaceae</taxon>
        <taxon>Grewioideae</taxon>
        <taxon>Apeibeae</taxon>
        <taxon>Corchorus</taxon>
    </lineage>
</organism>
<keyword evidence="2" id="KW-1185">Reference proteome</keyword>
<name>A0A1R3GD62_COCAP</name>
<dbReference type="AlphaFoldDB" id="A0A1R3GD62"/>
<evidence type="ECO:0000313" key="1">
    <source>
        <dbReference type="EMBL" id="OMO56025.1"/>
    </source>
</evidence>
<dbReference type="Proteomes" id="UP000188268">
    <property type="component" value="Unassembled WGS sequence"/>
</dbReference>
<sequence length="40" mass="4202">MAVAVIVLQAATPVAFSISLFSPGLSLSLIRKADVLFVQQ</sequence>
<protein>
    <submittedName>
        <fullName evidence="1">Uncharacterized protein</fullName>
    </submittedName>
</protein>
<dbReference type="Gramene" id="OMO56025">
    <property type="protein sequence ID" value="OMO56025"/>
    <property type="gene ID" value="CCACVL1_26808"/>
</dbReference>
<proteinExistence type="predicted"/>